<comment type="caution">
    <text evidence="1">The sequence shown here is derived from an EMBL/GenBank/DDBJ whole genome shotgun (WGS) entry which is preliminary data.</text>
</comment>
<gene>
    <name evidence="1" type="ORF">HQ36_05720</name>
</gene>
<name>A0A0A2G5V9_9PORP</name>
<sequence>MINSLILFFLCSKLYIYISAHFHVRQDKNKQNYDTKLSVRIIYKKRGKRALLSAQNSLHQQLQEADGAPSQQKGMDTKKRVPIYIDTLSPIFYDSKK</sequence>
<accession>A0A0A2G5V9</accession>
<dbReference type="Proteomes" id="UP000030134">
    <property type="component" value="Unassembled WGS sequence"/>
</dbReference>
<proteinExistence type="predicted"/>
<protein>
    <submittedName>
        <fullName evidence="1">Uncharacterized protein</fullName>
    </submittedName>
</protein>
<evidence type="ECO:0000313" key="1">
    <source>
        <dbReference type="EMBL" id="KGN97760.1"/>
    </source>
</evidence>
<reference evidence="1 2" key="1">
    <citation type="submission" date="2014-08" db="EMBL/GenBank/DDBJ databases">
        <title>Porphyromonas gingivicanis strain:COT-022_OH1391 Genome sequencing.</title>
        <authorList>
            <person name="Wallis C."/>
            <person name="Deusch O."/>
            <person name="O'Flynn C."/>
            <person name="Davis I."/>
            <person name="Jospin G."/>
            <person name="Darling A.E."/>
            <person name="Coil D.A."/>
            <person name="Alexiev A."/>
            <person name="Horsfall A."/>
            <person name="Kirkwood N."/>
            <person name="Harris S."/>
            <person name="Eisen J.A."/>
        </authorList>
    </citation>
    <scope>NUCLEOTIDE SEQUENCE [LARGE SCALE GENOMIC DNA]</scope>
    <source>
        <strain evidence="2">COT-022 OH1391</strain>
    </source>
</reference>
<organism evidence="1 2">
    <name type="scientific">Porphyromonas gingivicanis</name>
    <dbReference type="NCBI Taxonomy" id="266762"/>
    <lineage>
        <taxon>Bacteria</taxon>
        <taxon>Pseudomonadati</taxon>
        <taxon>Bacteroidota</taxon>
        <taxon>Bacteroidia</taxon>
        <taxon>Bacteroidales</taxon>
        <taxon>Porphyromonadaceae</taxon>
        <taxon>Porphyromonas</taxon>
    </lineage>
</organism>
<evidence type="ECO:0000313" key="2">
    <source>
        <dbReference type="Proteomes" id="UP000030134"/>
    </source>
</evidence>
<keyword evidence="2" id="KW-1185">Reference proteome</keyword>
<dbReference type="AlphaFoldDB" id="A0A0A2G5V9"/>
<dbReference type="EMBL" id="JQZW01000009">
    <property type="protein sequence ID" value="KGN97760.1"/>
    <property type="molecule type" value="Genomic_DNA"/>
</dbReference>